<sequence>MVHARYNSLPARPEYVEKVKKCLIKKNGRTEQSIAKATGLTKTQALCAIDAMVAKNEILVEGKPKKFFLVEE</sequence>
<organism evidence="1 2">
    <name type="scientific">Vreelandella zhuhanensis</name>
    <dbReference type="NCBI Taxonomy" id="2684210"/>
    <lineage>
        <taxon>Bacteria</taxon>
        <taxon>Pseudomonadati</taxon>
        <taxon>Pseudomonadota</taxon>
        <taxon>Gammaproteobacteria</taxon>
        <taxon>Oceanospirillales</taxon>
        <taxon>Halomonadaceae</taxon>
        <taxon>Vreelandella</taxon>
    </lineage>
</organism>
<evidence type="ECO:0000313" key="2">
    <source>
        <dbReference type="Proteomes" id="UP000437638"/>
    </source>
</evidence>
<name>A0A7X3KQK8_9GAMM</name>
<evidence type="ECO:0008006" key="3">
    <source>
        <dbReference type="Google" id="ProtNLM"/>
    </source>
</evidence>
<keyword evidence="2" id="KW-1185">Reference proteome</keyword>
<dbReference type="Proteomes" id="UP000437638">
    <property type="component" value="Unassembled WGS sequence"/>
</dbReference>
<evidence type="ECO:0000313" key="1">
    <source>
        <dbReference type="EMBL" id="MWJ28604.1"/>
    </source>
</evidence>
<dbReference type="RefSeq" id="WP_160418954.1">
    <property type="nucleotide sequence ID" value="NZ_WTKP01000006.1"/>
</dbReference>
<gene>
    <name evidence="1" type="ORF">GPM19_10365</name>
</gene>
<dbReference type="EMBL" id="WTKP01000006">
    <property type="protein sequence ID" value="MWJ28604.1"/>
    <property type="molecule type" value="Genomic_DNA"/>
</dbReference>
<proteinExistence type="predicted"/>
<reference evidence="1 2" key="1">
    <citation type="submission" date="2019-12" db="EMBL/GenBank/DDBJ databases">
        <title>Halomonas rutogse sp. nov. isolated from two lakes on Tibetan Plateau.</title>
        <authorList>
            <person name="Gao P."/>
        </authorList>
    </citation>
    <scope>NUCLEOTIDE SEQUENCE [LARGE SCALE GENOMIC DNA]</scope>
    <source>
        <strain evidence="1 2">ZH2S</strain>
    </source>
</reference>
<protein>
    <recommendedName>
        <fullName evidence="3">MarR family transcriptional regulator</fullName>
    </recommendedName>
</protein>
<dbReference type="AlphaFoldDB" id="A0A7X3KQK8"/>
<comment type="caution">
    <text evidence="1">The sequence shown here is derived from an EMBL/GenBank/DDBJ whole genome shotgun (WGS) entry which is preliminary data.</text>
</comment>
<accession>A0A7X3KQK8</accession>